<gene>
    <name evidence="1" type="ORF">SISNIDRAFT_418769</name>
</gene>
<evidence type="ECO:0000313" key="2">
    <source>
        <dbReference type="Proteomes" id="UP000076722"/>
    </source>
</evidence>
<dbReference type="EMBL" id="KV419441">
    <property type="protein sequence ID" value="KZS87978.1"/>
    <property type="molecule type" value="Genomic_DNA"/>
</dbReference>
<evidence type="ECO:0000313" key="1">
    <source>
        <dbReference type="EMBL" id="KZS87978.1"/>
    </source>
</evidence>
<reference evidence="1 2" key="1">
    <citation type="journal article" date="2016" name="Mol. Biol. Evol.">
        <title>Comparative Genomics of Early-Diverging Mushroom-Forming Fungi Provides Insights into the Origins of Lignocellulose Decay Capabilities.</title>
        <authorList>
            <person name="Nagy L.G."/>
            <person name="Riley R."/>
            <person name="Tritt A."/>
            <person name="Adam C."/>
            <person name="Daum C."/>
            <person name="Floudas D."/>
            <person name="Sun H."/>
            <person name="Yadav J.S."/>
            <person name="Pangilinan J."/>
            <person name="Larsson K.H."/>
            <person name="Matsuura K."/>
            <person name="Barry K."/>
            <person name="Labutti K."/>
            <person name="Kuo R."/>
            <person name="Ohm R.A."/>
            <person name="Bhattacharya S.S."/>
            <person name="Shirouzu T."/>
            <person name="Yoshinaga Y."/>
            <person name="Martin F.M."/>
            <person name="Grigoriev I.V."/>
            <person name="Hibbett D.S."/>
        </authorList>
    </citation>
    <scope>NUCLEOTIDE SEQUENCE [LARGE SCALE GENOMIC DNA]</scope>
    <source>
        <strain evidence="1 2">HHB9708</strain>
    </source>
</reference>
<keyword evidence="2" id="KW-1185">Reference proteome</keyword>
<name>A0A164NRW4_9AGAM</name>
<accession>A0A164NRW4</accession>
<feature type="non-terminal residue" evidence="1">
    <location>
        <position position="1"/>
    </location>
</feature>
<dbReference type="OrthoDB" id="2647547at2759"/>
<sequence length="76" mass="7929">AEFAGNASVSSLDPSHPASPLNVSASADWVADTGATSHMSPHCYRPISVGAEMELDALSSREILFHIGSDVTSRCL</sequence>
<protein>
    <submittedName>
        <fullName evidence="1">Uncharacterized protein</fullName>
    </submittedName>
</protein>
<dbReference type="AlphaFoldDB" id="A0A164NRW4"/>
<proteinExistence type="predicted"/>
<dbReference type="Proteomes" id="UP000076722">
    <property type="component" value="Unassembled WGS sequence"/>
</dbReference>
<organism evidence="1 2">
    <name type="scientific">Sistotremastrum niveocremeum HHB9708</name>
    <dbReference type="NCBI Taxonomy" id="1314777"/>
    <lineage>
        <taxon>Eukaryota</taxon>
        <taxon>Fungi</taxon>
        <taxon>Dikarya</taxon>
        <taxon>Basidiomycota</taxon>
        <taxon>Agaricomycotina</taxon>
        <taxon>Agaricomycetes</taxon>
        <taxon>Sistotremastrales</taxon>
        <taxon>Sistotremastraceae</taxon>
        <taxon>Sertulicium</taxon>
        <taxon>Sertulicium niveocremeum</taxon>
    </lineage>
</organism>